<evidence type="ECO:0000313" key="6">
    <source>
        <dbReference type="Proteomes" id="UP000030854"/>
    </source>
</evidence>
<evidence type="ECO:0000256" key="1">
    <source>
        <dbReference type="ARBA" id="ARBA00005439"/>
    </source>
</evidence>
<dbReference type="Gene3D" id="3.30.110.10">
    <property type="entry name" value="Translation initiation factor 3 (IF-3), C-terminal domain"/>
    <property type="match status" value="1"/>
</dbReference>
<comment type="caution">
    <text evidence="5">The sequence shown here is derived from an EMBL/GenBank/DDBJ whole genome shotgun (WGS) entry which is preliminary data.</text>
</comment>
<dbReference type="SUPFAM" id="SSF55200">
    <property type="entry name" value="Translation initiation factor IF3, C-terminal domain"/>
    <property type="match status" value="1"/>
</dbReference>
<protein>
    <submittedName>
        <fullName evidence="5">Putative translation initiation factor</fullName>
    </submittedName>
</protein>
<keyword evidence="2 5" id="KW-0396">Initiation factor</keyword>
<evidence type="ECO:0000256" key="2">
    <source>
        <dbReference type="ARBA" id="ARBA00022540"/>
    </source>
</evidence>
<proteinExistence type="inferred from homology"/>
<dbReference type="Proteomes" id="UP000030854">
    <property type="component" value="Unassembled WGS sequence"/>
</dbReference>
<gene>
    <name evidence="5" type="ORF">EV44_g5519</name>
</gene>
<dbReference type="InterPro" id="IPR001288">
    <property type="entry name" value="Translation_initiation_fac_3"/>
</dbReference>
<organism evidence="5 6">
    <name type="scientific">Uncinula necator</name>
    <name type="common">Grape powdery mildew</name>
    <dbReference type="NCBI Taxonomy" id="52586"/>
    <lineage>
        <taxon>Eukaryota</taxon>
        <taxon>Fungi</taxon>
        <taxon>Dikarya</taxon>
        <taxon>Ascomycota</taxon>
        <taxon>Pezizomycotina</taxon>
        <taxon>Leotiomycetes</taxon>
        <taxon>Erysiphales</taxon>
        <taxon>Erysiphaceae</taxon>
        <taxon>Erysiphe</taxon>
    </lineage>
</organism>
<dbReference type="InterPro" id="IPR036788">
    <property type="entry name" value="T_IF-3_C_sf"/>
</dbReference>
<dbReference type="OMA" id="GTQTKAM"/>
<evidence type="ECO:0000313" key="5">
    <source>
        <dbReference type="EMBL" id="KHJ32805.1"/>
    </source>
</evidence>
<dbReference type="PANTHER" id="PTHR10938">
    <property type="entry name" value="TRANSLATION INITIATION FACTOR IF-3"/>
    <property type="match status" value="1"/>
</dbReference>
<keyword evidence="3" id="KW-0648">Protein biosynthesis</keyword>
<dbReference type="AlphaFoldDB" id="A0A0B1P674"/>
<dbReference type="GO" id="GO:0043022">
    <property type="term" value="F:ribosome binding"/>
    <property type="evidence" value="ECO:0007669"/>
    <property type="project" value="TreeGrafter"/>
</dbReference>
<dbReference type="GO" id="GO:0003743">
    <property type="term" value="F:translation initiation factor activity"/>
    <property type="evidence" value="ECO:0007669"/>
    <property type="project" value="UniProtKB-KW"/>
</dbReference>
<dbReference type="EMBL" id="JNVN01001805">
    <property type="protein sequence ID" value="KHJ32805.1"/>
    <property type="molecule type" value="Genomic_DNA"/>
</dbReference>
<feature type="domain" description="Translation initiation factor 3 N-terminal" evidence="4">
    <location>
        <begin position="73"/>
        <end position="135"/>
    </location>
</feature>
<accession>A0A0B1P674</accession>
<keyword evidence="6" id="KW-1185">Reference proteome</keyword>
<evidence type="ECO:0000256" key="3">
    <source>
        <dbReference type="ARBA" id="ARBA00022917"/>
    </source>
</evidence>
<dbReference type="GO" id="GO:0070124">
    <property type="term" value="P:mitochondrial translational initiation"/>
    <property type="evidence" value="ECO:0007669"/>
    <property type="project" value="TreeGrafter"/>
</dbReference>
<comment type="similarity">
    <text evidence="1">Belongs to the IF-3 family.</text>
</comment>
<dbReference type="PANTHER" id="PTHR10938:SF0">
    <property type="entry name" value="TRANSLATION INITIATION FACTOR IF-3, MITOCHONDRIAL"/>
    <property type="match status" value="1"/>
</dbReference>
<name>A0A0B1P674_UNCNE</name>
<reference evidence="5 6" key="1">
    <citation type="journal article" date="2014" name="BMC Genomics">
        <title>Adaptive genomic structural variation in the grape powdery mildew pathogen, Erysiphe necator.</title>
        <authorList>
            <person name="Jones L."/>
            <person name="Riaz S."/>
            <person name="Morales-Cruz A."/>
            <person name="Amrine K.C."/>
            <person name="McGuire B."/>
            <person name="Gubler W.D."/>
            <person name="Walker M.A."/>
            <person name="Cantu D."/>
        </authorList>
    </citation>
    <scope>NUCLEOTIDE SEQUENCE [LARGE SCALE GENOMIC DNA]</scope>
    <source>
        <strain evidence="6">c</strain>
    </source>
</reference>
<dbReference type="Pfam" id="PF05198">
    <property type="entry name" value="IF3_N"/>
    <property type="match status" value="1"/>
</dbReference>
<dbReference type="InterPro" id="IPR019814">
    <property type="entry name" value="Translation_initiation_fac_3_N"/>
</dbReference>
<dbReference type="GO" id="GO:0032790">
    <property type="term" value="P:ribosome disassembly"/>
    <property type="evidence" value="ECO:0007669"/>
    <property type="project" value="TreeGrafter"/>
</dbReference>
<dbReference type="HOGENOM" id="CLU_1147914_0_0_1"/>
<evidence type="ECO:0000259" key="4">
    <source>
        <dbReference type="Pfam" id="PF05198"/>
    </source>
</evidence>
<dbReference type="GO" id="GO:0005739">
    <property type="term" value="C:mitochondrion"/>
    <property type="evidence" value="ECO:0007669"/>
    <property type="project" value="TreeGrafter"/>
</dbReference>
<sequence>MLNINGLTNRTTNSLRSFTYLIGCRKIKPVSRSTRATFFVSLNAWSHLFSQHHSAALSTSTTIKPKKLRLPRNEEITAESITVVDENGKISGPHQTKNFFEDFDLENKSLVTILEGNPEDGRPPLCRIYDRSLLRKKEINDLKNKGKIKVIPTKTLEISWTVDENDLNIKLRRLKEFLEKGCHVDLFLKAKKRGRPVTLDEGEKIVQRIQNTVKEAGGKENLSPVGDLLGTMEMSFSRKKTT</sequence>